<gene>
    <name evidence="1" type="ORF">CEUSTIGMA_g9790.t1</name>
</gene>
<evidence type="ECO:0000313" key="1">
    <source>
        <dbReference type="EMBL" id="GAX82361.1"/>
    </source>
</evidence>
<evidence type="ECO:0000313" key="2">
    <source>
        <dbReference type="Proteomes" id="UP000232323"/>
    </source>
</evidence>
<protein>
    <submittedName>
        <fullName evidence="1">Uncharacterized protein</fullName>
    </submittedName>
</protein>
<reference evidence="1 2" key="1">
    <citation type="submission" date="2017-08" db="EMBL/GenBank/DDBJ databases">
        <title>Acidophilic green algal genome provides insights into adaptation to an acidic environment.</title>
        <authorList>
            <person name="Hirooka S."/>
            <person name="Hirose Y."/>
            <person name="Kanesaki Y."/>
            <person name="Higuchi S."/>
            <person name="Fujiwara T."/>
            <person name="Onuma R."/>
            <person name="Era A."/>
            <person name="Ohbayashi R."/>
            <person name="Uzuka A."/>
            <person name="Nozaki H."/>
            <person name="Yoshikawa H."/>
            <person name="Miyagishima S.Y."/>
        </authorList>
    </citation>
    <scope>NUCLEOTIDE SEQUENCE [LARGE SCALE GENOMIC DNA]</scope>
    <source>
        <strain evidence="1 2">NIES-2499</strain>
    </source>
</reference>
<keyword evidence="2" id="KW-1185">Reference proteome</keyword>
<name>A0A250XH06_9CHLO</name>
<proteinExistence type="predicted"/>
<sequence>MAAGNDGVGFDSQHVMAAGNDGVGFESQHVMAAGNDGVGFESQHIMAAGRQSQFEEPEREGEGYSDFDTIGGFGAISFHPTFPAAETVSPPTDFCWFRPPATSSMMLHQAAKNKDSAAPASEVAVQLRSPPKEISVTIPAGTAATASGGSESNYAMIQQQQQAPLKLLCWQDIHLIPLQQSASGGKMVS</sequence>
<accession>A0A250XH06</accession>
<dbReference type="Proteomes" id="UP000232323">
    <property type="component" value="Unassembled WGS sequence"/>
</dbReference>
<organism evidence="1 2">
    <name type="scientific">Chlamydomonas eustigma</name>
    <dbReference type="NCBI Taxonomy" id="1157962"/>
    <lineage>
        <taxon>Eukaryota</taxon>
        <taxon>Viridiplantae</taxon>
        <taxon>Chlorophyta</taxon>
        <taxon>core chlorophytes</taxon>
        <taxon>Chlorophyceae</taxon>
        <taxon>CS clade</taxon>
        <taxon>Chlamydomonadales</taxon>
        <taxon>Chlamydomonadaceae</taxon>
        <taxon>Chlamydomonas</taxon>
    </lineage>
</organism>
<dbReference type="AlphaFoldDB" id="A0A250XH06"/>
<dbReference type="EMBL" id="BEGY01000079">
    <property type="protein sequence ID" value="GAX82361.1"/>
    <property type="molecule type" value="Genomic_DNA"/>
</dbReference>
<comment type="caution">
    <text evidence="1">The sequence shown here is derived from an EMBL/GenBank/DDBJ whole genome shotgun (WGS) entry which is preliminary data.</text>
</comment>